<reference evidence="7" key="1">
    <citation type="submission" date="2017-02" db="UniProtKB">
        <authorList>
            <consortium name="WormBaseParasite"/>
        </authorList>
    </citation>
    <scope>IDENTIFICATION</scope>
</reference>
<evidence type="ECO:0000256" key="1">
    <source>
        <dbReference type="ARBA" id="ARBA00004613"/>
    </source>
</evidence>
<dbReference type="PANTHER" id="PTHR21700">
    <property type="entry name" value="TRANSTHYRETIN-LIKE FAMILY PROTEIN-RELATED"/>
    <property type="match status" value="1"/>
</dbReference>
<dbReference type="PANTHER" id="PTHR21700:SF3">
    <property type="entry name" value="TRANSTHYRETIN-LIKE PROTEIN 5"/>
    <property type="match status" value="1"/>
</dbReference>
<dbReference type="WBParaSite" id="PTRK_0001359800.1">
    <property type="protein sequence ID" value="PTRK_0001359800.1"/>
    <property type="gene ID" value="PTRK_0001359800"/>
</dbReference>
<feature type="signal peptide" evidence="5">
    <location>
        <begin position="1"/>
        <end position="22"/>
    </location>
</feature>
<comment type="similarity">
    <text evidence="2">Belongs to the nematode transthyretin-like family.</text>
</comment>
<evidence type="ECO:0000256" key="3">
    <source>
        <dbReference type="ARBA" id="ARBA00022525"/>
    </source>
</evidence>
<evidence type="ECO:0000313" key="7">
    <source>
        <dbReference type="WBParaSite" id="PTRK_0001359800.1"/>
    </source>
</evidence>
<protein>
    <submittedName>
        <fullName evidence="7">ZP domain-containing protein</fullName>
    </submittedName>
</protein>
<organism evidence="6 7">
    <name type="scientific">Parastrongyloides trichosuri</name>
    <name type="common">Possum-specific nematode worm</name>
    <dbReference type="NCBI Taxonomy" id="131310"/>
    <lineage>
        <taxon>Eukaryota</taxon>
        <taxon>Metazoa</taxon>
        <taxon>Ecdysozoa</taxon>
        <taxon>Nematoda</taxon>
        <taxon>Chromadorea</taxon>
        <taxon>Rhabditida</taxon>
        <taxon>Tylenchina</taxon>
        <taxon>Panagrolaimomorpha</taxon>
        <taxon>Strongyloidoidea</taxon>
        <taxon>Strongyloididae</taxon>
        <taxon>Parastrongyloides</taxon>
    </lineage>
</organism>
<feature type="chain" id="PRO_5005892597" evidence="5">
    <location>
        <begin position="23"/>
        <end position="137"/>
    </location>
</feature>
<dbReference type="InterPro" id="IPR038479">
    <property type="entry name" value="Transthyretin-like_sf"/>
</dbReference>
<dbReference type="Gene3D" id="2.60.40.3330">
    <property type="match status" value="1"/>
</dbReference>
<dbReference type="GO" id="GO:0005576">
    <property type="term" value="C:extracellular region"/>
    <property type="evidence" value="ECO:0007669"/>
    <property type="project" value="UniProtKB-SubCell"/>
</dbReference>
<accession>A0A0N4ZXU6</accession>
<evidence type="ECO:0000313" key="6">
    <source>
        <dbReference type="Proteomes" id="UP000038045"/>
    </source>
</evidence>
<dbReference type="AlphaFoldDB" id="A0A0N4ZXU6"/>
<keyword evidence="6" id="KW-1185">Reference proteome</keyword>
<dbReference type="GO" id="GO:0009986">
    <property type="term" value="C:cell surface"/>
    <property type="evidence" value="ECO:0007669"/>
    <property type="project" value="InterPro"/>
</dbReference>
<evidence type="ECO:0000256" key="2">
    <source>
        <dbReference type="ARBA" id="ARBA00010112"/>
    </source>
</evidence>
<evidence type="ECO:0000256" key="4">
    <source>
        <dbReference type="ARBA" id="ARBA00022729"/>
    </source>
</evidence>
<keyword evidence="3" id="KW-0964">Secreted</keyword>
<comment type="subcellular location">
    <subcellularLocation>
        <location evidence="1">Secreted</location>
    </subcellularLocation>
</comment>
<dbReference type="Proteomes" id="UP000038045">
    <property type="component" value="Unplaced"/>
</dbReference>
<keyword evidence="4 5" id="KW-0732">Signal</keyword>
<dbReference type="InterPro" id="IPR001534">
    <property type="entry name" value="Transthyretin-like"/>
</dbReference>
<evidence type="ECO:0000256" key="5">
    <source>
        <dbReference type="SAM" id="SignalP"/>
    </source>
</evidence>
<sequence length="137" mass="15156">MVSKTSLFAIVILFNLISVSFAIKAIISGRLKCNETDLTGVKVSICDGRSSKDPAATGKSDSDGRFALTVQLQDTNHYFRASIYHNCTLNGTEEVYTRQRTYTIPNTTPYPNYTPQLPFGDIQLFNATITGNFTQCN</sequence>
<name>A0A0N4ZXU6_PARTI</name>
<proteinExistence type="inferred from homology"/>
<dbReference type="Pfam" id="PF01060">
    <property type="entry name" value="TTR-52"/>
    <property type="match status" value="1"/>
</dbReference>